<dbReference type="Proteomes" id="UP000635278">
    <property type="component" value="Unassembled WGS sequence"/>
</dbReference>
<evidence type="ECO:0000256" key="1">
    <source>
        <dbReference type="ARBA" id="ARBA00004613"/>
    </source>
</evidence>
<reference evidence="3 4" key="1">
    <citation type="journal article" date="2020" name="Int. J. Syst. Evol. Microbiol.">
        <title>Novel acetic acid bacteria from cider fermentations: Acetobacter conturbans sp. nov. and Acetobacter fallax sp. nov.</title>
        <authorList>
            <person name="Sombolestani A.S."/>
            <person name="Cleenwerck I."/>
            <person name="Cnockaert M."/>
            <person name="Borremans W."/>
            <person name="Wieme A.D."/>
            <person name="De Vuyst L."/>
            <person name="Vandamme P."/>
        </authorList>
    </citation>
    <scope>NUCLEOTIDE SEQUENCE [LARGE SCALE GENOMIC DNA]</scope>
    <source>
        <strain evidence="3 4">LMG 30640</strain>
    </source>
</reference>
<sequence length="379" mass="40834">MASLASLEAVSARAGTRPRAFVTDPQVPLPPGSPDVPDPKLVPVASAARVWNCVTTTPDGKVFVSFPSCDRPGIQLARLLPGSVLRPFPDERWNALRGPSWTPADGFFLVNAIRIGPDGNLWVIDAGAPGIGQPAVPGAARLFVFDPDSGALIRTYDLAAGLRAGSYVDDIRFNGPTLYATDAGSAGLLVVNIASGRVRRVLDGHPLLSDRKPMRADGRLLRNDAGRPLKVQADQLEVTPDGRWLYVQPCSGPLARIATALLDDESAGAEALSRGLVPWLDTGTTGGTAIDANGVLYMSDVNRRRILRITPDRHVSVFLTDPRLIWSDAMWIDHDRRLWIPVTQQNRTHGFQGGTQSVIYPVWLYVVTIDAGPSPLDHA</sequence>
<dbReference type="EMBL" id="WOTB01000014">
    <property type="protein sequence ID" value="NHN85243.1"/>
    <property type="molecule type" value="Genomic_DNA"/>
</dbReference>
<dbReference type="InterPro" id="IPR017996">
    <property type="entry name" value="MRJP/yellow-related"/>
</dbReference>
<dbReference type="Pfam" id="PF03022">
    <property type="entry name" value="MRJP"/>
    <property type="match status" value="1"/>
</dbReference>
<evidence type="ECO:0000313" key="4">
    <source>
        <dbReference type="Proteomes" id="UP000635278"/>
    </source>
</evidence>
<evidence type="ECO:0000313" key="3">
    <source>
        <dbReference type="EMBL" id="NHN85243.1"/>
    </source>
</evidence>
<dbReference type="Gene3D" id="2.120.10.30">
    <property type="entry name" value="TolB, C-terminal domain"/>
    <property type="match status" value="1"/>
</dbReference>
<proteinExistence type="predicted"/>
<evidence type="ECO:0008006" key="5">
    <source>
        <dbReference type="Google" id="ProtNLM"/>
    </source>
</evidence>
<dbReference type="SUPFAM" id="SSF101898">
    <property type="entry name" value="NHL repeat"/>
    <property type="match status" value="1"/>
</dbReference>
<dbReference type="InterPro" id="IPR011042">
    <property type="entry name" value="6-blade_b-propeller_TolB-like"/>
</dbReference>
<dbReference type="PANTHER" id="PTHR10009:SF18">
    <property type="entry name" value="PROTEIN YELLOW-LIKE PROTEIN"/>
    <property type="match status" value="1"/>
</dbReference>
<gene>
    <name evidence="3" type="ORF">GOB93_11400</name>
</gene>
<accession>A0ABX0JR29</accession>
<dbReference type="PANTHER" id="PTHR10009">
    <property type="entry name" value="PROTEIN YELLOW-RELATED"/>
    <property type="match status" value="1"/>
</dbReference>
<comment type="caution">
    <text evidence="3">The sequence shown here is derived from an EMBL/GenBank/DDBJ whole genome shotgun (WGS) entry which is preliminary data.</text>
</comment>
<organism evidence="3 4">
    <name type="scientific">Acetobacter musti</name>
    <dbReference type="NCBI Taxonomy" id="864732"/>
    <lineage>
        <taxon>Bacteria</taxon>
        <taxon>Pseudomonadati</taxon>
        <taxon>Pseudomonadota</taxon>
        <taxon>Alphaproteobacteria</taxon>
        <taxon>Acetobacterales</taxon>
        <taxon>Acetobacteraceae</taxon>
        <taxon>Acetobacter</taxon>
    </lineage>
</organism>
<evidence type="ECO:0000256" key="2">
    <source>
        <dbReference type="ARBA" id="ARBA00022525"/>
    </source>
</evidence>
<keyword evidence="4" id="KW-1185">Reference proteome</keyword>
<name>A0ABX0JR29_9PROT</name>
<protein>
    <recommendedName>
        <fullName evidence="5">Major royal jelly protein</fullName>
    </recommendedName>
</protein>
<keyword evidence="2" id="KW-0964">Secreted</keyword>
<comment type="subcellular location">
    <subcellularLocation>
        <location evidence="1">Secreted</location>
    </subcellularLocation>
</comment>